<dbReference type="EMBL" id="KK914214">
    <property type="protein sequence ID" value="KDP46623.1"/>
    <property type="molecule type" value="Genomic_DNA"/>
</dbReference>
<dbReference type="PANTHER" id="PTHR34222">
    <property type="entry name" value="GAG_PRE-INTEGRS DOMAIN-CONTAINING PROTEIN"/>
    <property type="match status" value="1"/>
</dbReference>
<dbReference type="AlphaFoldDB" id="A0A067LGZ9"/>
<protein>
    <submittedName>
        <fullName evidence="1">Uncharacterized protein</fullName>
    </submittedName>
</protein>
<dbReference type="OrthoDB" id="850899at2759"/>
<reference evidence="1 2" key="1">
    <citation type="journal article" date="2014" name="PLoS ONE">
        <title>Global Analysis of Gene Expression Profiles in Physic Nut (Jatropha curcas L.) Seedlings Exposed to Salt Stress.</title>
        <authorList>
            <person name="Zhang L."/>
            <person name="Zhang C."/>
            <person name="Wu P."/>
            <person name="Chen Y."/>
            <person name="Li M."/>
            <person name="Jiang H."/>
            <person name="Wu G."/>
        </authorList>
    </citation>
    <scope>NUCLEOTIDE SEQUENCE [LARGE SCALE GENOMIC DNA]</scope>
    <source>
        <strain evidence="2">cv. GZQX0401</strain>
        <tissue evidence="1">Young leaves</tissue>
    </source>
</reference>
<evidence type="ECO:0000313" key="2">
    <source>
        <dbReference type="Proteomes" id="UP000027138"/>
    </source>
</evidence>
<sequence length="179" mass="20440">MNRIKQYQENDHVIRFLKGLNDQFNTVKSQILLLDPLPAIDNKVFPLVLQQERQINDGSFHSIHDSTLSEAKAFVNKRFPTDAKSFPKPKQSFQMFNYKGSTADNRFCTYCGQSRHTIDTCYKKHEFPPGYGSKQKLHIVYANNVTNNAYFCSASRDNGYSVNFANQEALGLSTNEALT</sequence>
<accession>A0A067LGZ9</accession>
<dbReference type="PANTHER" id="PTHR34222:SF99">
    <property type="entry name" value="PROTEIN, PUTATIVE-RELATED"/>
    <property type="match status" value="1"/>
</dbReference>
<evidence type="ECO:0000313" key="1">
    <source>
        <dbReference type="EMBL" id="KDP46623.1"/>
    </source>
</evidence>
<proteinExistence type="predicted"/>
<name>A0A067LGZ9_JATCU</name>
<keyword evidence="2" id="KW-1185">Reference proteome</keyword>
<dbReference type="Proteomes" id="UP000027138">
    <property type="component" value="Unassembled WGS sequence"/>
</dbReference>
<organism evidence="1 2">
    <name type="scientific">Jatropha curcas</name>
    <name type="common">Barbados nut</name>
    <dbReference type="NCBI Taxonomy" id="180498"/>
    <lineage>
        <taxon>Eukaryota</taxon>
        <taxon>Viridiplantae</taxon>
        <taxon>Streptophyta</taxon>
        <taxon>Embryophyta</taxon>
        <taxon>Tracheophyta</taxon>
        <taxon>Spermatophyta</taxon>
        <taxon>Magnoliopsida</taxon>
        <taxon>eudicotyledons</taxon>
        <taxon>Gunneridae</taxon>
        <taxon>Pentapetalae</taxon>
        <taxon>rosids</taxon>
        <taxon>fabids</taxon>
        <taxon>Malpighiales</taxon>
        <taxon>Euphorbiaceae</taxon>
        <taxon>Crotonoideae</taxon>
        <taxon>Jatropheae</taxon>
        <taxon>Jatropha</taxon>
    </lineage>
</organism>
<gene>
    <name evidence="1" type="ORF">JCGZ_04557</name>
</gene>